<dbReference type="PIRSF" id="PIRSF500176">
    <property type="entry name" value="L_ASNase"/>
    <property type="match status" value="1"/>
</dbReference>
<dbReference type="SMART" id="SM00870">
    <property type="entry name" value="Asparaginase"/>
    <property type="match status" value="1"/>
</dbReference>
<comment type="caution">
    <text evidence="8">The sequence shown here is derived from an EMBL/GenBank/DDBJ whole genome shotgun (WGS) entry which is preliminary data.</text>
</comment>
<dbReference type="Pfam" id="PF17763">
    <property type="entry name" value="Asparaginase_C"/>
    <property type="match status" value="1"/>
</dbReference>
<dbReference type="InterPro" id="IPR037152">
    <property type="entry name" value="L-asparaginase_N_sf"/>
</dbReference>
<proteinExistence type="inferred from homology"/>
<dbReference type="PANTHER" id="PTHR11707:SF28">
    <property type="entry name" value="60 KDA LYSOPHOSPHOLIPASE"/>
    <property type="match status" value="1"/>
</dbReference>
<dbReference type="SUPFAM" id="SSF53774">
    <property type="entry name" value="Glutaminase/Asparaginase"/>
    <property type="match status" value="1"/>
</dbReference>
<dbReference type="GO" id="GO:0006528">
    <property type="term" value="P:asparagine metabolic process"/>
    <property type="evidence" value="ECO:0007669"/>
    <property type="project" value="InterPro"/>
</dbReference>
<dbReference type="PANTHER" id="PTHR11707">
    <property type="entry name" value="L-ASPARAGINASE"/>
    <property type="match status" value="1"/>
</dbReference>
<dbReference type="CDD" id="cd08964">
    <property type="entry name" value="L-asparaginase_II"/>
    <property type="match status" value="1"/>
</dbReference>
<dbReference type="AlphaFoldDB" id="A0A254NE51"/>
<evidence type="ECO:0000256" key="1">
    <source>
        <dbReference type="ARBA" id="ARBA00010518"/>
    </source>
</evidence>
<feature type="active site" evidence="5">
    <location>
        <position position="139"/>
    </location>
</feature>
<dbReference type="Proteomes" id="UP000197446">
    <property type="component" value="Unassembled WGS sequence"/>
</dbReference>
<evidence type="ECO:0000313" key="9">
    <source>
        <dbReference type="Proteomes" id="UP000197446"/>
    </source>
</evidence>
<comment type="similarity">
    <text evidence="1">Belongs to the asparaginase 1 family.</text>
</comment>
<organism evidence="8 9">
    <name type="scientific">Roseateles puraquae</name>
    <dbReference type="NCBI Taxonomy" id="431059"/>
    <lineage>
        <taxon>Bacteria</taxon>
        <taxon>Pseudomonadati</taxon>
        <taxon>Pseudomonadota</taxon>
        <taxon>Betaproteobacteria</taxon>
        <taxon>Burkholderiales</taxon>
        <taxon>Sphaerotilaceae</taxon>
        <taxon>Roseateles</taxon>
    </lineage>
</organism>
<accession>A0A254NE51</accession>
<dbReference type="PROSITE" id="PS00917">
    <property type="entry name" value="ASN_GLN_ASE_2"/>
    <property type="match status" value="1"/>
</dbReference>
<dbReference type="InterPro" id="IPR027473">
    <property type="entry name" value="L-asparaginase_C"/>
</dbReference>
<dbReference type="GO" id="GO:0004067">
    <property type="term" value="F:asparaginase activity"/>
    <property type="evidence" value="ECO:0007669"/>
    <property type="project" value="UniProtKB-UniRule"/>
</dbReference>
<feature type="binding site" evidence="4">
    <location>
        <position position="106"/>
    </location>
    <ligand>
        <name>substrate</name>
    </ligand>
</feature>
<dbReference type="EMBL" id="NISI01000001">
    <property type="protein sequence ID" value="OWR05162.1"/>
    <property type="molecule type" value="Genomic_DNA"/>
</dbReference>
<dbReference type="InterPro" id="IPR027475">
    <property type="entry name" value="Asparaginase/glutaminase_AS2"/>
</dbReference>
<dbReference type="InterPro" id="IPR004550">
    <property type="entry name" value="AsnASE_II"/>
</dbReference>
<dbReference type="InterPro" id="IPR040919">
    <property type="entry name" value="Asparaginase_C"/>
</dbReference>
<dbReference type="Gene3D" id="3.40.50.1170">
    <property type="entry name" value="L-asparaginase, N-terminal domain"/>
    <property type="match status" value="1"/>
</dbReference>
<dbReference type="InterPro" id="IPR006034">
    <property type="entry name" value="Asparaginase/glutaminase-like"/>
</dbReference>
<evidence type="ECO:0000256" key="2">
    <source>
        <dbReference type="ARBA" id="ARBA00022801"/>
    </source>
</evidence>
<evidence type="ECO:0000256" key="5">
    <source>
        <dbReference type="PROSITE-ProRule" id="PRU10100"/>
    </source>
</evidence>
<dbReference type="InterPro" id="IPR036152">
    <property type="entry name" value="Asp/glu_Ase-like_sf"/>
</dbReference>
<feature type="binding site" evidence="4">
    <location>
        <begin position="139"/>
        <end position="140"/>
    </location>
    <ligand>
        <name>substrate</name>
    </ligand>
</feature>
<dbReference type="PROSITE" id="PS51732">
    <property type="entry name" value="ASN_GLN_ASE_3"/>
    <property type="match status" value="1"/>
</dbReference>
<protein>
    <submittedName>
        <fullName evidence="8">L-asparaginase</fullName>
    </submittedName>
</protein>
<dbReference type="PIRSF" id="PIRSF001220">
    <property type="entry name" value="L-ASNase_gatD"/>
    <property type="match status" value="1"/>
</dbReference>
<keyword evidence="9" id="KW-1185">Reference proteome</keyword>
<gene>
    <name evidence="8" type="ORF">CDO81_01390</name>
</gene>
<dbReference type="SFLD" id="SFLDS00057">
    <property type="entry name" value="Glutaminase/Asparaginase"/>
    <property type="match status" value="1"/>
</dbReference>
<evidence type="ECO:0000259" key="6">
    <source>
        <dbReference type="Pfam" id="PF00710"/>
    </source>
</evidence>
<evidence type="ECO:0000256" key="3">
    <source>
        <dbReference type="PIRSR" id="PIRSR001220-1"/>
    </source>
</evidence>
<dbReference type="Pfam" id="PF00710">
    <property type="entry name" value="Asparaginase"/>
    <property type="match status" value="1"/>
</dbReference>
<dbReference type="FunFam" id="3.40.50.1170:FF:000001">
    <property type="entry name" value="L-asparaginase 2"/>
    <property type="match status" value="1"/>
</dbReference>
<dbReference type="Gene3D" id="3.40.50.40">
    <property type="match status" value="1"/>
</dbReference>
<feature type="domain" description="Asparaginase/glutaminase C-terminal" evidence="7">
    <location>
        <begin position="261"/>
        <end position="352"/>
    </location>
</feature>
<evidence type="ECO:0000256" key="4">
    <source>
        <dbReference type="PIRSR" id="PIRSR001220-2"/>
    </source>
</evidence>
<sequence>MALRTRSKICCWRAVSLGRSCTGGLLNVAGNLSSNCIFIQESKKLQTPADLIVILGTGGTIAGTAQSASDGVGYTAAQLRVEDLLAAVPALSSRRLEAHQVAQLDSKDMDFATWQRLAQAVSTHLARPEVAGIVITHGTDTLEETAYFLQRVLAPAKPVVMTAAMRPATALAPDGPQNLFDAVQVAATPGAAGVVLAFAGRVHDARQVRKAHSYRVDAFESTDGALVARVEEGVVRVLGAWPAGGALGLSRISREVARWPRVEIVMNHAGADGAVVRALRAMGVDGLIAAGTGNGTLSAALDAALREAQAAGIQVWRSTRCDAGPVMDLPGLLPSAGALSPVKARIEMILGLLAG</sequence>
<reference evidence="8 9" key="1">
    <citation type="journal article" date="2007" name="Int. J. Syst. Evol. Microbiol.">
        <title>Description of Pelomonas aquatica sp. nov. and Pelomonas puraquae sp. nov., isolated from industrial and haemodialysis water.</title>
        <authorList>
            <person name="Gomila M."/>
            <person name="Bowien B."/>
            <person name="Falsen E."/>
            <person name="Moore E.R."/>
            <person name="Lalucat J."/>
        </authorList>
    </citation>
    <scope>NUCLEOTIDE SEQUENCE [LARGE SCALE GENOMIC DNA]</scope>
    <source>
        <strain evidence="8 9">CCUG 52769</strain>
    </source>
</reference>
<keyword evidence="2" id="KW-0378">Hydrolase</keyword>
<feature type="active site" description="O-isoaspartyl threonine intermediate" evidence="3">
    <location>
        <position position="60"/>
    </location>
</feature>
<dbReference type="InterPro" id="IPR027474">
    <property type="entry name" value="L-asparaginase_N"/>
</dbReference>
<evidence type="ECO:0000313" key="8">
    <source>
        <dbReference type="EMBL" id="OWR05162.1"/>
    </source>
</evidence>
<evidence type="ECO:0000259" key="7">
    <source>
        <dbReference type="Pfam" id="PF17763"/>
    </source>
</evidence>
<name>A0A254NE51_9BURK</name>
<dbReference type="OrthoDB" id="9788068at2"/>
<dbReference type="PRINTS" id="PR00139">
    <property type="entry name" value="ASNGLNASE"/>
</dbReference>
<feature type="domain" description="L-asparaginase N-terminal" evidence="6">
    <location>
        <begin position="52"/>
        <end position="237"/>
    </location>
</feature>